<feature type="transmembrane region" description="Helical" evidence="9">
    <location>
        <begin position="124"/>
        <end position="144"/>
    </location>
</feature>
<dbReference type="GO" id="GO:0022857">
    <property type="term" value="F:transmembrane transporter activity"/>
    <property type="evidence" value="ECO:0007669"/>
    <property type="project" value="InterPro"/>
</dbReference>
<feature type="transmembrane region" description="Helical" evidence="9">
    <location>
        <begin position="94"/>
        <end position="112"/>
    </location>
</feature>
<feature type="transmembrane region" description="Helical" evidence="9">
    <location>
        <begin position="307"/>
        <end position="327"/>
    </location>
</feature>
<dbReference type="Proteomes" id="UP000316612">
    <property type="component" value="Unassembled WGS sequence"/>
</dbReference>
<keyword evidence="3" id="KW-0813">Transport</keyword>
<dbReference type="Gene3D" id="1.10.3470.10">
    <property type="entry name" value="ABC transporter involved in vitamin B12 uptake, BtuC"/>
    <property type="match status" value="1"/>
</dbReference>
<feature type="transmembrane region" description="Helical" evidence="9">
    <location>
        <begin position="268"/>
        <end position="295"/>
    </location>
</feature>
<evidence type="ECO:0000256" key="4">
    <source>
        <dbReference type="ARBA" id="ARBA00022475"/>
    </source>
</evidence>
<keyword evidence="11" id="KW-1185">Reference proteome</keyword>
<keyword evidence="5 9" id="KW-0812">Transmembrane</keyword>
<keyword evidence="4" id="KW-1003">Cell membrane</keyword>
<evidence type="ECO:0000256" key="1">
    <source>
        <dbReference type="ARBA" id="ARBA00004651"/>
    </source>
</evidence>
<proteinExistence type="inferred from homology"/>
<dbReference type="GO" id="GO:0033214">
    <property type="term" value="P:siderophore-iron import into cell"/>
    <property type="evidence" value="ECO:0007669"/>
    <property type="project" value="TreeGrafter"/>
</dbReference>
<comment type="caution">
    <text evidence="10">The sequence shown here is derived from an EMBL/GenBank/DDBJ whole genome shotgun (WGS) entry which is preliminary data.</text>
</comment>
<sequence>MEPNTTEARAAEPKTVSCEAPAASAQAGKNAAARRAGRTRGTAIAMLLALLAFSAAYIFWGRDRLPAGEILQVLSGQQVPGTSFIIMDDRLPRLAVGALAGAGLGISGALFQRWLGNPLASPDVIGVGYGSSAAAVLAMLVLGYTDWRANVFSLAGGLLVAAVIYWLSASGKRTGSRLILAGLAIGAMLQALIQYLLSRAEINAAADAFRWLTGSIASSTWEQASILGLGLGVLSAFVLPLVLRQLKLLELGDDTAAALGLNVSRARVLLVFLAVAMGALPIAVTGPLAFIAFLAGPITAALTRGGINILLAGLTGATLVVVANFFAANLFADISLPVGVITGAFGAPFLIWVLVRANSTGNGG</sequence>
<evidence type="ECO:0000256" key="2">
    <source>
        <dbReference type="ARBA" id="ARBA00007935"/>
    </source>
</evidence>
<dbReference type="Pfam" id="PF01032">
    <property type="entry name" value="FecCD"/>
    <property type="match status" value="1"/>
</dbReference>
<keyword evidence="6 9" id="KW-1133">Transmembrane helix</keyword>
<dbReference type="CDD" id="cd06550">
    <property type="entry name" value="TM_ABC_iron-siderophores_like"/>
    <property type="match status" value="1"/>
</dbReference>
<evidence type="ECO:0000256" key="8">
    <source>
        <dbReference type="SAM" id="MobiDB-lite"/>
    </source>
</evidence>
<feature type="transmembrane region" description="Helical" evidence="9">
    <location>
        <begin position="224"/>
        <end position="243"/>
    </location>
</feature>
<name>A0A4Y4DSN6_GLUUR</name>
<dbReference type="InterPro" id="IPR037294">
    <property type="entry name" value="ABC_BtuC-like"/>
</dbReference>
<feature type="transmembrane region" description="Helical" evidence="9">
    <location>
        <begin position="334"/>
        <end position="355"/>
    </location>
</feature>
<feature type="transmembrane region" description="Helical" evidence="9">
    <location>
        <begin position="150"/>
        <end position="167"/>
    </location>
</feature>
<comment type="similarity">
    <text evidence="2">Belongs to the binding-protein-dependent transport system permease family. FecCD subfamily.</text>
</comment>
<evidence type="ECO:0000256" key="3">
    <source>
        <dbReference type="ARBA" id="ARBA00022448"/>
    </source>
</evidence>
<comment type="subcellular location">
    <subcellularLocation>
        <location evidence="1">Cell membrane</location>
        <topology evidence="1">Multi-pass membrane protein</topology>
    </subcellularLocation>
</comment>
<feature type="transmembrane region" description="Helical" evidence="9">
    <location>
        <begin position="179"/>
        <end position="197"/>
    </location>
</feature>
<evidence type="ECO:0000256" key="7">
    <source>
        <dbReference type="ARBA" id="ARBA00023136"/>
    </source>
</evidence>
<accession>A0A4Y4DSN6</accession>
<evidence type="ECO:0000256" key="6">
    <source>
        <dbReference type="ARBA" id="ARBA00022989"/>
    </source>
</evidence>
<dbReference type="OrthoDB" id="4455417at2"/>
<evidence type="ECO:0000256" key="9">
    <source>
        <dbReference type="SAM" id="Phobius"/>
    </source>
</evidence>
<keyword evidence="7 9" id="KW-0472">Membrane</keyword>
<dbReference type="PANTHER" id="PTHR30472:SF24">
    <property type="entry name" value="FERRIC ENTEROBACTIN TRANSPORT SYSTEM PERMEASE PROTEIN FEPG"/>
    <property type="match status" value="1"/>
</dbReference>
<dbReference type="InterPro" id="IPR000522">
    <property type="entry name" value="ABC_transptr_permease_BtuC"/>
</dbReference>
<reference evidence="10 11" key="1">
    <citation type="submission" date="2019-06" db="EMBL/GenBank/DDBJ databases">
        <title>Whole genome shotgun sequence of Glutamicibacter uratoxydans NBRC 15515.</title>
        <authorList>
            <person name="Hosoyama A."/>
            <person name="Uohara A."/>
            <person name="Ohji S."/>
            <person name="Ichikawa N."/>
        </authorList>
    </citation>
    <scope>NUCLEOTIDE SEQUENCE [LARGE SCALE GENOMIC DNA]</scope>
    <source>
        <strain evidence="10 11">NBRC 15515</strain>
    </source>
</reference>
<dbReference type="GO" id="GO:0005886">
    <property type="term" value="C:plasma membrane"/>
    <property type="evidence" value="ECO:0007669"/>
    <property type="project" value="UniProtKB-SubCell"/>
</dbReference>
<evidence type="ECO:0000256" key="5">
    <source>
        <dbReference type="ARBA" id="ARBA00022692"/>
    </source>
</evidence>
<evidence type="ECO:0000313" key="11">
    <source>
        <dbReference type="Proteomes" id="UP000316612"/>
    </source>
</evidence>
<evidence type="ECO:0000313" key="10">
    <source>
        <dbReference type="EMBL" id="GED07673.1"/>
    </source>
</evidence>
<feature type="region of interest" description="Disordered" evidence="8">
    <location>
        <begin position="1"/>
        <end position="22"/>
    </location>
</feature>
<protein>
    <submittedName>
        <fullName evidence="10">Enterobactin ABC transporter permease</fullName>
    </submittedName>
</protein>
<dbReference type="AlphaFoldDB" id="A0A4Y4DSN6"/>
<organism evidence="10 11">
    <name type="scientific">Glutamicibacter uratoxydans</name>
    <name type="common">Arthrobacter uratoxydans</name>
    <dbReference type="NCBI Taxonomy" id="43667"/>
    <lineage>
        <taxon>Bacteria</taxon>
        <taxon>Bacillati</taxon>
        <taxon>Actinomycetota</taxon>
        <taxon>Actinomycetes</taxon>
        <taxon>Micrococcales</taxon>
        <taxon>Micrococcaceae</taxon>
        <taxon>Glutamicibacter</taxon>
    </lineage>
</organism>
<dbReference type="PANTHER" id="PTHR30472">
    <property type="entry name" value="FERRIC ENTEROBACTIN TRANSPORT SYSTEM PERMEASE PROTEIN"/>
    <property type="match status" value="1"/>
</dbReference>
<gene>
    <name evidence="10" type="ORF">AUR04nite_32050</name>
</gene>
<dbReference type="SUPFAM" id="SSF81345">
    <property type="entry name" value="ABC transporter involved in vitamin B12 uptake, BtuC"/>
    <property type="match status" value="1"/>
</dbReference>
<feature type="transmembrane region" description="Helical" evidence="9">
    <location>
        <begin position="43"/>
        <end position="60"/>
    </location>
</feature>
<dbReference type="EMBL" id="BJNY01000024">
    <property type="protein sequence ID" value="GED07673.1"/>
    <property type="molecule type" value="Genomic_DNA"/>
</dbReference>